<dbReference type="PROSITE" id="PS00233">
    <property type="entry name" value="CHIT_BIND_RR_1"/>
    <property type="match status" value="1"/>
</dbReference>
<evidence type="ECO:0000313" key="5">
    <source>
        <dbReference type="Proteomes" id="UP000747542"/>
    </source>
</evidence>
<evidence type="ECO:0000256" key="2">
    <source>
        <dbReference type="PROSITE-ProRule" id="PRU00497"/>
    </source>
</evidence>
<feature type="chain" id="PRO_5035322304" evidence="3">
    <location>
        <begin position="18"/>
        <end position="98"/>
    </location>
</feature>
<keyword evidence="1 2" id="KW-0193">Cuticle</keyword>
<protein>
    <submittedName>
        <fullName evidence="4">Putative Insect cuticle protein domain-containing protein 10</fullName>
    </submittedName>
</protein>
<proteinExistence type="predicted"/>
<dbReference type="GO" id="GO:0042302">
    <property type="term" value="F:structural constituent of cuticle"/>
    <property type="evidence" value="ECO:0007669"/>
    <property type="project" value="UniProtKB-UniRule"/>
</dbReference>
<keyword evidence="3" id="KW-0732">Signal</keyword>
<name>A0A8J5KFW8_HOMAM</name>
<evidence type="ECO:0000256" key="1">
    <source>
        <dbReference type="ARBA" id="ARBA00022460"/>
    </source>
</evidence>
<gene>
    <name evidence="4" type="ORF">Hamer_G024000</name>
</gene>
<keyword evidence="5" id="KW-1185">Reference proteome</keyword>
<dbReference type="PROSITE" id="PS51155">
    <property type="entry name" value="CHIT_BIND_RR_2"/>
    <property type="match status" value="1"/>
</dbReference>
<evidence type="ECO:0000313" key="4">
    <source>
        <dbReference type="EMBL" id="KAG7170533.1"/>
    </source>
</evidence>
<dbReference type="OrthoDB" id="6352286at2759"/>
<dbReference type="InterPro" id="IPR031311">
    <property type="entry name" value="CHIT_BIND_RR_consensus"/>
</dbReference>
<organism evidence="4 5">
    <name type="scientific">Homarus americanus</name>
    <name type="common">American lobster</name>
    <dbReference type="NCBI Taxonomy" id="6706"/>
    <lineage>
        <taxon>Eukaryota</taxon>
        <taxon>Metazoa</taxon>
        <taxon>Ecdysozoa</taxon>
        <taxon>Arthropoda</taxon>
        <taxon>Crustacea</taxon>
        <taxon>Multicrustacea</taxon>
        <taxon>Malacostraca</taxon>
        <taxon>Eumalacostraca</taxon>
        <taxon>Eucarida</taxon>
        <taxon>Decapoda</taxon>
        <taxon>Pleocyemata</taxon>
        <taxon>Astacidea</taxon>
        <taxon>Nephropoidea</taxon>
        <taxon>Nephropidae</taxon>
        <taxon>Homarus</taxon>
    </lineage>
</organism>
<dbReference type="InterPro" id="IPR000618">
    <property type="entry name" value="Insect_cuticle"/>
</dbReference>
<evidence type="ECO:0000256" key="3">
    <source>
        <dbReference type="SAM" id="SignalP"/>
    </source>
</evidence>
<accession>A0A8J5KFW8</accession>
<dbReference type="AlphaFoldDB" id="A0A8J5KFW8"/>
<dbReference type="EMBL" id="JAHLQT010013974">
    <property type="protein sequence ID" value="KAG7170533.1"/>
    <property type="molecule type" value="Genomic_DNA"/>
</dbReference>
<dbReference type="Pfam" id="PF00379">
    <property type="entry name" value="Chitin_bind_4"/>
    <property type="match status" value="1"/>
</dbReference>
<sequence length="98" mass="10478">MKCAVLVLLAMAALVAARPGNVLDLDLDDLHHDQSIDDDTTITGTYRWTSPEGEEFFVSYIADDKGYRVVESNAVPVTADGVAANGAQGSLSSEEFDD</sequence>
<dbReference type="Proteomes" id="UP000747542">
    <property type="component" value="Unassembled WGS sequence"/>
</dbReference>
<comment type="caution">
    <text evidence="4">The sequence shown here is derived from an EMBL/GenBank/DDBJ whole genome shotgun (WGS) entry which is preliminary data.</text>
</comment>
<reference evidence="4" key="1">
    <citation type="journal article" date="2021" name="Sci. Adv.">
        <title>The American lobster genome reveals insights on longevity, neural, and immune adaptations.</title>
        <authorList>
            <person name="Polinski J.M."/>
            <person name="Zimin A.V."/>
            <person name="Clark K.F."/>
            <person name="Kohn A.B."/>
            <person name="Sadowski N."/>
            <person name="Timp W."/>
            <person name="Ptitsyn A."/>
            <person name="Khanna P."/>
            <person name="Romanova D.Y."/>
            <person name="Williams P."/>
            <person name="Greenwood S.J."/>
            <person name="Moroz L.L."/>
            <person name="Walt D.R."/>
            <person name="Bodnar A.G."/>
        </authorList>
    </citation>
    <scope>NUCLEOTIDE SEQUENCE</scope>
    <source>
        <strain evidence="4">GMGI-L3</strain>
    </source>
</reference>
<feature type="signal peptide" evidence="3">
    <location>
        <begin position="1"/>
        <end position="17"/>
    </location>
</feature>